<proteinExistence type="predicted"/>
<reference evidence="2 3" key="1">
    <citation type="submission" date="2016-10" db="EMBL/GenBank/DDBJ databases">
        <authorList>
            <person name="de Groot N.N."/>
        </authorList>
    </citation>
    <scope>NUCLEOTIDE SEQUENCE [LARGE SCALE GENOMIC DNA]</scope>
    <source>
        <strain evidence="2 3">DSM 18610</strain>
    </source>
</reference>
<gene>
    <name evidence="2" type="ORF">SAMN04488023_1298</name>
</gene>
<keyword evidence="3" id="KW-1185">Reference proteome</keyword>
<organism evidence="2 3">
    <name type="scientific">Pedobacter rhizosphaerae</name>
    <dbReference type="NCBI Taxonomy" id="390241"/>
    <lineage>
        <taxon>Bacteria</taxon>
        <taxon>Pseudomonadati</taxon>
        <taxon>Bacteroidota</taxon>
        <taxon>Sphingobacteriia</taxon>
        <taxon>Sphingobacteriales</taxon>
        <taxon>Sphingobacteriaceae</taxon>
        <taxon>Pedobacter</taxon>
    </lineage>
</organism>
<dbReference type="AlphaFoldDB" id="A0A1H9UAY1"/>
<accession>A0A1H9UAY1</accession>
<dbReference type="OrthoDB" id="1429197at2"/>
<sequence>MKSKLLLIALFMTAVKSSWGQVDFPVYKPLPPVPRQSIPTPIPQLQPQYRQRSYEESEKEMKVIAKFVIENATIDGKDYSKYYRDNQACLVIYTQADSKEIYFATYIPVTKSISTGIMTNLDLRSEAATSNSYKTQTSKFKWFFSNSYDNVKGTADVHLLKIYTENDTAFSCTISSKDTFLKFTGRMEDPN</sequence>
<evidence type="ECO:0000313" key="3">
    <source>
        <dbReference type="Proteomes" id="UP000199572"/>
    </source>
</evidence>
<name>A0A1H9UAY1_9SPHI</name>
<feature type="signal peptide" evidence="1">
    <location>
        <begin position="1"/>
        <end position="20"/>
    </location>
</feature>
<dbReference type="STRING" id="390241.SAMN04488023_1298"/>
<evidence type="ECO:0008006" key="4">
    <source>
        <dbReference type="Google" id="ProtNLM"/>
    </source>
</evidence>
<dbReference type="Proteomes" id="UP000199572">
    <property type="component" value="Unassembled WGS sequence"/>
</dbReference>
<dbReference type="RefSeq" id="WP_090887045.1">
    <property type="nucleotide sequence ID" value="NZ_FOGG01000029.1"/>
</dbReference>
<evidence type="ECO:0000313" key="2">
    <source>
        <dbReference type="EMBL" id="SES06408.1"/>
    </source>
</evidence>
<feature type="chain" id="PRO_5011795243" description="Ig-like domain-containing protein" evidence="1">
    <location>
        <begin position="21"/>
        <end position="191"/>
    </location>
</feature>
<dbReference type="EMBL" id="FOGG01000029">
    <property type="protein sequence ID" value="SES06408.1"/>
    <property type="molecule type" value="Genomic_DNA"/>
</dbReference>
<keyword evidence="1" id="KW-0732">Signal</keyword>
<protein>
    <recommendedName>
        <fullName evidence="4">Ig-like domain-containing protein</fullName>
    </recommendedName>
</protein>
<evidence type="ECO:0000256" key="1">
    <source>
        <dbReference type="SAM" id="SignalP"/>
    </source>
</evidence>